<evidence type="ECO:0000259" key="2">
    <source>
        <dbReference type="Pfam" id="PF06904"/>
    </source>
</evidence>
<feature type="domain" description="Extensin-like C-terminal" evidence="2">
    <location>
        <begin position="63"/>
        <end position="238"/>
    </location>
</feature>
<protein>
    <submittedName>
        <fullName evidence="3">Extensin family protein</fullName>
    </submittedName>
</protein>
<feature type="region of interest" description="Disordered" evidence="1">
    <location>
        <begin position="14"/>
        <end position="34"/>
    </location>
</feature>
<proteinExistence type="predicted"/>
<dbReference type="InterPro" id="IPR009683">
    <property type="entry name" value="Extensin-like_C"/>
</dbReference>
<evidence type="ECO:0000256" key="1">
    <source>
        <dbReference type="SAM" id="MobiDB-lite"/>
    </source>
</evidence>
<evidence type="ECO:0000313" key="3">
    <source>
        <dbReference type="EMBL" id="QQQ20096.1"/>
    </source>
</evidence>
<organism evidence="3 4">
    <name type="scientific">Brevundimonas vitisensis</name>
    <dbReference type="NCBI Taxonomy" id="2800818"/>
    <lineage>
        <taxon>Bacteria</taxon>
        <taxon>Pseudomonadati</taxon>
        <taxon>Pseudomonadota</taxon>
        <taxon>Alphaproteobacteria</taxon>
        <taxon>Caulobacterales</taxon>
        <taxon>Caulobacteraceae</taxon>
        <taxon>Brevundimonas</taxon>
    </lineage>
</organism>
<sequence>MGACLVLMSCAPRSSERPYTPGDGPPRPAPAAAAPADAGLIDAPIDGQTRSRIARAAGAGVAACAASLGAARVTFDPVPDRVDSATCGLSQAGVLAVDLGTVARLAPAAPTMTCETALAFSVWRRQSVEPAAREIFGQDVVQIDHFGTYACRSVSNRPGARPSAHSLAAAIDFGGVRLRDGRRITVAADWRGDTDEARFLRRIRDDACRIFGTVLSPDYDAPHQDHLHLEPGARPFCR</sequence>
<gene>
    <name evidence="3" type="ORF">JIP62_10650</name>
</gene>
<reference evidence="3 4" key="1">
    <citation type="submission" date="2021-01" db="EMBL/GenBank/DDBJ databases">
        <title>Brevundimonas vitis sp. nov., an bacterium isolated from grape (Vitis vinifera).</title>
        <authorList>
            <person name="Jiang L."/>
            <person name="Lee J."/>
        </authorList>
    </citation>
    <scope>NUCLEOTIDE SEQUENCE [LARGE SCALE GENOMIC DNA]</scope>
    <source>
        <strain evidence="3 4">GRTSA-9</strain>
    </source>
</reference>
<dbReference type="EMBL" id="CP067977">
    <property type="protein sequence ID" value="QQQ20096.1"/>
    <property type="molecule type" value="Genomic_DNA"/>
</dbReference>
<evidence type="ECO:0000313" key="4">
    <source>
        <dbReference type="Proteomes" id="UP000595448"/>
    </source>
</evidence>
<dbReference type="Proteomes" id="UP000595448">
    <property type="component" value="Chromosome"/>
</dbReference>
<dbReference type="Pfam" id="PF06904">
    <property type="entry name" value="Extensin-like_C"/>
    <property type="match status" value="1"/>
</dbReference>
<name>A0ABX7BR81_9CAUL</name>
<accession>A0ABX7BR81</accession>
<keyword evidence="4" id="KW-1185">Reference proteome</keyword>